<dbReference type="InterPro" id="IPR002798">
    <property type="entry name" value="SpoIIM-like"/>
</dbReference>
<keyword evidence="1" id="KW-1133">Transmembrane helix</keyword>
<dbReference type="KEGG" id="apak:AP3564_07320"/>
<reference evidence="2 3" key="1">
    <citation type="submission" date="2016-10" db="EMBL/GenBank/DDBJ databases">
        <title>The whole genome sequencing and assembly of Aeribacillus pallidus KCTC3564 strain.</title>
        <authorList>
            <person name="Lee Y.-J."/>
            <person name="Park M.-K."/>
            <person name="Yi H."/>
            <person name="Bahn Y.-S."/>
            <person name="Kim J.F."/>
            <person name="Lee D.-W."/>
        </authorList>
    </citation>
    <scope>NUCLEOTIDE SEQUENCE [LARGE SCALE GENOMIC DNA]</scope>
    <source>
        <strain evidence="2 3">KCTC3564</strain>
    </source>
</reference>
<accession>A0A223E482</accession>
<gene>
    <name evidence="2" type="ORF">AP3564_07320</name>
</gene>
<dbReference type="EMBL" id="CP017703">
    <property type="protein sequence ID" value="ASS90064.1"/>
    <property type="molecule type" value="Genomic_DNA"/>
</dbReference>
<dbReference type="PANTHER" id="PTHR35337:SF1">
    <property type="entry name" value="SLR1478 PROTEIN"/>
    <property type="match status" value="1"/>
</dbReference>
<proteinExistence type="predicted"/>
<feature type="transmembrane region" description="Helical" evidence="1">
    <location>
        <begin position="41"/>
        <end position="63"/>
    </location>
</feature>
<evidence type="ECO:0000313" key="2">
    <source>
        <dbReference type="EMBL" id="ASS90064.1"/>
    </source>
</evidence>
<feature type="transmembrane region" description="Helical" evidence="1">
    <location>
        <begin position="83"/>
        <end position="105"/>
    </location>
</feature>
<dbReference type="PANTHER" id="PTHR35337">
    <property type="entry name" value="SLR1478 PROTEIN"/>
    <property type="match status" value="1"/>
</dbReference>
<keyword evidence="1" id="KW-0472">Membrane</keyword>
<feature type="transmembrane region" description="Helical" evidence="1">
    <location>
        <begin position="126"/>
        <end position="148"/>
    </location>
</feature>
<sequence length="161" mass="17955">MAFIIYVIGIIMGTFFSDVLPVERQEPNVGRTIFDYFIHNVLADVFISFTIFTFGIFTAALLLVNDFLVGVSIMHSLQHGNDLIYIVTALVPHGIFEIPAMIIAGSIGFKLIDAVIAKMRGESNSVFLKDIFTFFFLMIILTFIAAVVEAKITPYLMAQFS</sequence>
<evidence type="ECO:0000313" key="3">
    <source>
        <dbReference type="Proteomes" id="UP000214606"/>
    </source>
</evidence>
<evidence type="ECO:0000256" key="1">
    <source>
        <dbReference type="SAM" id="Phobius"/>
    </source>
</evidence>
<keyword evidence="1" id="KW-0812">Transmembrane</keyword>
<dbReference type="RefSeq" id="WP_094245050.1">
    <property type="nucleotide sequence ID" value="NZ_CP017703.1"/>
</dbReference>
<organism evidence="2 3">
    <name type="scientific">Aeribacillus pallidus</name>
    <dbReference type="NCBI Taxonomy" id="33936"/>
    <lineage>
        <taxon>Bacteria</taxon>
        <taxon>Bacillati</taxon>
        <taxon>Bacillota</taxon>
        <taxon>Bacilli</taxon>
        <taxon>Bacillales</taxon>
        <taxon>Bacillaceae</taxon>
        <taxon>Aeribacillus</taxon>
    </lineage>
</organism>
<name>A0A223E482_9BACI</name>
<dbReference type="Proteomes" id="UP000214606">
    <property type="component" value="Chromosome"/>
</dbReference>
<dbReference type="Pfam" id="PF01944">
    <property type="entry name" value="SpoIIM"/>
    <property type="match status" value="1"/>
</dbReference>
<dbReference type="AlphaFoldDB" id="A0A223E482"/>
<evidence type="ECO:0008006" key="4">
    <source>
        <dbReference type="Google" id="ProtNLM"/>
    </source>
</evidence>
<protein>
    <recommendedName>
        <fullName evidence="4">Stage II sporulation protein M</fullName>
    </recommendedName>
</protein>